<name>A0A6V7QQY4_ANACO</name>
<organism evidence="1">
    <name type="scientific">Ananas comosus var. bracteatus</name>
    <name type="common">red pineapple</name>
    <dbReference type="NCBI Taxonomy" id="296719"/>
    <lineage>
        <taxon>Eukaryota</taxon>
        <taxon>Viridiplantae</taxon>
        <taxon>Streptophyta</taxon>
        <taxon>Embryophyta</taxon>
        <taxon>Tracheophyta</taxon>
        <taxon>Spermatophyta</taxon>
        <taxon>Magnoliopsida</taxon>
        <taxon>Liliopsida</taxon>
        <taxon>Poales</taxon>
        <taxon>Bromeliaceae</taxon>
        <taxon>Bromelioideae</taxon>
        <taxon>Ananas</taxon>
    </lineage>
</organism>
<gene>
    <name evidence="1" type="ORF">CB5_LOCUS28366</name>
</gene>
<dbReference type="PANTHER" id="PTHR33890">
    <property type="entry name" value="OS10G0571000 PROTEIN"/>
    <property type="match status" value="1"/>
</dbReference>
<reference evidence="1" key="1">
    <citation type="submission" date="2020-07" db="EMBL/GenBank/DDBJ databases">
        <authorList>
            <person name="Lin J."/>
        </authorList>
    </citation>
    <scope>NUCLEOTIDE SEQUENCE</scope>
</reference>
<dbReference type="EMBL" id="LR862137">
    <property type="protein sequence ID" value="CAD1845155.1"/>
    <property type="molecule type" value="Genomic_DNA"/>
</dbReference>
<proteinExistence type="predicted"/>
<dbReference type="AlphaFoldDB" id="A0A6V7QQY4"/>
<evidence type="ECO:0000313" key="1">
    <source>
        <dbReference type="EMBL" id="CAD1845155.1"/>
    </source>
</evidence>
<protein>
    <submittedName>
        <fullName evidence="1">Uncharacterized protein</fullName>
    </submittedName>
</protein>
<accession>A0A6V7QQY4</accession>
<sequence length="300" mass="34017">MRRFRERYMTYTVCYDAVRYAATFPECKKLPAGAGEILGLGRVQVRRHAPPPLQQAPARGQAPGRSPMRGGIGLQCELSSVNHYAIIMSSRAGKCAWGHGCSSVSWMVRMRPQRFVRAVAEPLLELRKPMYDFERYSVWLFSWESDRTDAKLEMRDSNPQATFEMDKKRCETFLAERQMLLRKHEMEHQQPPLLCVKKGIEHSQLRKARSLRNLSFGIEQYLDSSATEVGLSQPSGCERLPSMAAPSLQTWHSSEEQCLDQPPYTRTSSPQVELQHGLFISDAQLCPLGSPRSASPVAAW</sequence>
<dbReference type="PANTHER" id="PTHR33890:SF5">
    <property type="entry name" value="OS10G0571000 PROTEIN"/>
    <property type="match status" value="1"/>
</dbReference>